<evidence type="ECO:0000256" key="5">
    <source>
        <dbReference type="ARBA" id="ARBA00022448"/>
    </source>
</evidence>
<keyword evidence="6 15" id="KW-0679">Respiratory chain</keyword>
<dbReference type="EMBL" id="KX943484">
    <property type="protein sequence ID" value="APX40639.1"/>
    <property type="molecule type" value="Genomic_DNA"/>
</dbReference>
<dbReference type="AlphaFoldDB" id="A0A3G1GS79"/>
<evidence type="ECO:0000256" key="12">
    <source>
        <dbReference type="ARBA" id="ARBA00023128"/>
    </source>
</evidence>
<comment type="subcellular location">
    <subcellularLocation>
        <location evidence="1 15">Mitochondrion membrane</location>
        <topology evidence="1 15">Multi-pass membrane protein</topology>
    </subcellularLocation>
</comment>
<dbReference type="InterPro" id="IPR050269">
    <property type="entry name" value="ComplexI_Subunit6"/>
</dbReference>
<evidence type="ECO:0000313" key="16">
    <source>
        <dbReference type="EMBL" id="APX40639.1"/>
    </source>
</evidence>
<keyword evidence="8 15" id="KW-1278">Translocase</keyword>
<gene>
    <name evidence="16" type="primary">nad6</name>
</gene>
<evidence type="ECO:0000256" key="15">
    <source>
        <dbReference type="RuleBase" id="RU004430"/>
    </source>
</evidence>
<keyword evidence="12 15" id="KW-0496">Mitochondrion</keyword>
<reference evidence="16" key="1">
    <citation type="journal article" date="2015" name="Methods Ecol Evol 6">
        <title>Validating the power of mitochondrial metagenomics for community ecology and phylogenetics of complex assemblages.</title>
        <authorList>
            <person name="Gomez-Rodriguez C."/>
            <person name="Crampton-Platt A."/>
            <person name="Timmermans M.J.T.N."/>
            <person name="Baselga A."/>
            <person name="Vogler A.P."/>
        </authorList>
    </citation>
    <scope>NUCLEOTIDE SEQUENCE</scope>
</reference>
<keyword evidence="7 15" id="KW-0812">Transmembrane</keyword>
<evidence type="ECO:0000256" key="3">
    <source>
        <dbReference type="ARBA" id="ARBA00012944"/>
    </source>
</evidence>
<evidence type="ECO:0000256" key="6">
    <source>
        <dbReference type="ARBA" id="ARBA00022660"/>
    </source>
</evidence>
<evidence type="ECO:0000256" key="2">
    <source>
        <dbReference type="ARBA" id="ARBA00005698"/>
    </source>
</evidence>
<dbReference type="GO" id="GO:0031966">
    <property type="term" value="C:mitochondrial membrane"/>
    <property type="evidence" value="ECO:0007669"/>
    <property type="project" value="UniProtKB-SubCell"/>
</dbReference>
<dbReference type="PANTHER" id="PTHR11435">
    <property type="entry name" value="NADH UBIQUINONE OXIDOREDUCTASE SUBUNIT ND6"/>
    <property type="match status" value="1"/>
</dbReference>
<evidence type="ECO:0000256" key="9">
    <source>
        <dbReference type="ARBA" id="ARBA00022982"/>
    </source>
</evidence>
<proteinExistence type="inferred from homology"/>
<dbReference type="InterPro" id="IPR001457">
    <property type="entry name" value="NADH_UbQ/plastoQ_OxRdtase_su6"/>
</dbReference>
<keyword evidence="5 15" id="KW-0813">Transport</keyword>
<dbReference type="GO" id="GO:0008137">
    <property type="term" value="F:NADH dehydrogenase (ubiquinone) activity"/>
    <property type="evidence" value="ECO:0007669"/>
    <property type="project" value="UniProtKB-UniRule"/>
</dbReference>
<keyword evidence="11 15" id="KW-0520">NAD</keyword>
<evidence type="ECO:0000256" key="11">
    <source>
        <dbReference type="ARBA" id="ARBA00023027"/>
    </source>
</evidence>
<dbReference type="EC" id="7.1.1.2" evidence="3 15"/>
<evidence type="ECO:0000256" key="14">
    <source>
        <dbReference type="ARBA" id="ARBA00049551"/>
    </source>
</evidence>
<feature type="transmembrane region" description="Helical" evidence="15">
    <location>
        <begin position="45"/>
        <end position="64"/>
    </location>
</feature>
<sequence length="165" mass="19618">MISTIMITSAFMFLFLNHPLSFGLILLIQSITISALTGLMNYNYWFSYILFLVMVGGMLILFIYMTSIASNEKFKFSFSLFLLFLLMMILMFMFLLIDFYYSSFNMQMIDMINQNKTKNIYLSMNKYLNYPNNLILYMMIIYLFITLIMVVKITNINYGPLRQKF</sequence>
<name>A0A3G1GS79_9CUCU</name>
<evidence type="ECO:0000256" key="1">
    <source>
        <dbReference type="ARBA" id="ARBA00004225"/>
    </source>
</evidence>
<dbReference type="PANTHER" id="PTHR11435:SF1">
    <property type="entry name" value="NADH-UBIQUINONE OXIDOREDUCTASE CHAIN 6"/>
    <property type="match status" value="1"/>
</dbReference>
<evidence type="ECO:0000256" key="7">
    <source>
        <dbReference type="ARBA" id="ARBA00022692"/>
    </source>
</evidence>
<dbReference type="Pfam" id="PF00499">
    <property type="entry name" value="Oxidored_q3"/>
    <property type="match status" value="1"/>
</dbReference>
<comment type="catalytic activity">
    <reaction evidence="14 15">
        <text>a ubiquinone + NADH + 5 H(+)(in) = a ubiquinol + NAD(+) + 4 H(+)(out)</text>
        <dbReference type="Rhea" id="RHEA:29091"/>
        <dbReference type="Rhea" id="RHEA-COMP:9565"/>
        <dbReference type="Rhea" id="RHEA-COMP:9566"/>
        <dbReference type="ChEBI" id="CHEBI:15378"/>
        <dbReference type="ChEBI" id="CHEBI:16389"/>
        <dbReference type="ChEBI" id="CHEBI:17976"/>
        <dbReference type="ChEBI" id="CHEBI:57540"/>
        <dbReference type="ChEBI" id="CHEBI:57945"/>
        <dbReference type="EC" id="7.1.1.2"/>
    </reaction>
</comment>
<evidence type="ECO:0000256" key="4">
    <source>
        <dbReference type="ARBA" id="ARBA00021095"/>
    </source>
</evidence>
<feature type="transmembrane region" description="Helical" evidence="15">
    <location>
        <begin position="134"/>
        <end position="154"/>
    </location>
</feature>
<keyword evidence="10 15" id="KW-1133">Transmembrane helix</keyword>
<comment type="function">
    <text evidence="15">Core subunit of the mitochondrial membrane respiratory chain NADH dehydrogenase (Complex I) which catalyzes electron transfer from NADH through the respiratory chain, using ubiquinone as an electron acceptor. Essential for the catalytic activity and assembly of complex I.</text>
</comment>
<geneLocation type="mitochondrion" evidence="16"/>
<keyword evidence="13 15" id="KW-0472">Membrane</keyword>
<organism evidence="16">
    <name type="scientific">Colaspidema barbarum</name>
    <dbReference type="NCBI Taxonomy" id="1425615"/>
    <lineage>
        <taxon>Eukaryota</taxon>
        <taxon>Metazoa</taxon>
        <taxon>Ecdysozoa</taxon>
        <taxon>Arthropoda</taxon>
        <taxon>Hexapoda</taxon>
        <taxon>Insecta</taxon>
        <taxon>Pterygota</taxon>
        <taxon>Neoptera</taxon>
        <taxon>Endopterygota</taxon>
        <taxon>Coleoptera</taxon>
        <taxon>Polyphaga</taxon>
        <taxon>Cucujiformia</taxon>
        <taxon>Chrysomeloidea</taxon>
        <taxon>Chrysomelidae</taxon>
        <taxon>Chrysomelinae</taxon>
        <taxon>Chrysomelini</taxon>
        <taxon>Colaspidema</taxon>
    </lineage>
</organism>
<evidence type="ECO:0000256" key="13">
    <source>
        <dbReference type="ARBA" id="ARBA00023136"/>
    </source>
</evidence>
<evidence type="ECO:0000256" key="10">
    <source>
        <dbReference type="ARBA" id="ARBA00022989"/>
    </source>
</evidence>
<keyword evidence="9 15" id="KW-0249">Electron transport</keyword>
<feature type="transmembrane region" description="Helical" evidence="15">
    <location>
        <begin position="12"/>
        <end position="33"/>
    </location>
</feature>
<evidence type="ECO:0000256" key="8">
    <source>
        <dbReference type="ARBA" id="ARBA00022967"/>
    </source>
</evidence>
<accession>A0A3G1GS79</accession>
<keyword evidence="15" id="KW-0830">Ubiquinone</keyword>
<comment type="similarity">
    <text evidence="2 15">Belongs to the complex I subunit 6 family.</text>
</comment>
<protein>
    <recommendedName>
        <fullName evidence="4 15">NADH-ubiquinone oxidoreductase chain 6</fullName>
        <ecNumber evidence="3 15">7.1.1.2</ecNumber>
    </recommendedName>
</protein>
<feature type="transmembrane region" description="Helical" evidence="15">
    <location>
        <begin position="76"/>
        <end position="101"/>
    </location>
</feature>